<evidence type="ECO:0000313" key="3">
    <source>
        <dbReference type="Proteomes" id="UP000054396"/>
    </source>
</evidence>
<evidence type="ECO:0000256" key="1">
    <source>
        <dbReference type="SAM" id="SignalP"/>
    </source>
</evidence>
<proteinExistence type="predicted"/>
<feature type="chain" id="PRO_5006936578" description="DUF4864 domain-containing protein" evidence="1">
    <location>
        <begin position="21"/>
        <end position="138"/>
    </location>
</feature>
<dbReference type="OrthoDB" id="9130422at2"/>
<organism evidence="2 3">
    <name type="scientific">Pseudoponticoccus marisrubri</name>
    <dbReference type="NCBI Taxonomy" id="1685382"/>
    <lineage>
        <taxon>Bacteria</taxon>
        <taxon>Pseudomonadati</taxon>
        <taxon>Pseudomonadota</taxon>
        <taxon>Alphaproteobacteria</taxon>
        <taxon>Rhodobacterales</taxon>
        <taxon>Roseobacteraceae</taxon>
        <taxon>Pseudoponticoccus</taxon>
    </lineage>
</organism>
<feature type="signal peptide" evidence="1">
    <location>
        <begin position="1"/>
        <end position="20"/>
    </location>
</feature>
<dbReference type="InterPro" id="IPR032347">
    <property type="entry name" value="DUF4864"/>
</dbReference>
<evidence type="ECO:0008006" key="4">
    <source>
        <dbReference type="Google" id="ProtNLM"/>
    </source>
</evidence>
<sequence>MRGGILGMVLSVILSGSVMAQDALPPDKGIEGVIRQQMDAFLADDVGTAFEFASPSIQGMFRTPENFGAMVRNGYPMVWRPGDVRFGDLREIGGALWQKVIVTDGAGRTFVLDYRMQQIDGAWRISGVQILPAPDVAA</sequence>
<keyword evidence="1" id="KW-0732">Signal</keyword>
<dbReference type="EMBL" id="LPXO01000001">
    <property type="protein sequence ID" value="KUF12794.1"/>
    <property type="molecule type" value="Genomic_DNA"/>
</dbReference>
<keyword evidence="3" id="KW-1185">Reference proteome</keyword>
<reference evidence="2 3" key="1">
    <citation type="submission" date="2015-12" db="EMBL/GenBank/DDBJ databases">
        <authorList>
            <person name="Shamseldin A."/>
            <person name="Moawad H."/>
            <person name="Abd El-Rahim W.M."/>
            <person name="Sadowsky M.J."/>
        </authorList>
    </citation>
    <scope>NUCLEOTIDE SEQUENCE [LARGE SCALE GENOMIC DNA]</scope>
    <source>
        <strain evidence="2 3">SJ5A-1</strain>
    </source>
</reference>
<dbReference type="Proteomes" id="UP000054396">
    <property type="component" value="Unassembled WGS sequence"/>
</dbReference>
<protein>
    <recommendedName>
        <fullName evidence="4">DUF4864 domain-containing protein</fullName>
    </recommendedName>
</protein>
<evidence type="ECO:0000313" key="2">
    <source>
        <dbReference type="EMBL" id="KUF12794.1"/>
    </source>
</evidence>
<gene>
    <name evidence="2" type="ORF">AVJ23_03540</name>
</gene>
<dbReference type="AlphaFoldDB" id="A0A0W7WQD6"/>
<comment type="caution">
    <text evidence="2">The sequence shown here is derived from an EMBL/GenBank/DDBJ whole genome shotgun (WGS) entry which is preliminary data.</text>
</comment>
<name>A0A0W7WQD6_9RHOB</name>
<accession>A0A0W7WQD6</accession>
<dbReference type="Pfam" id="PF16156">
    <property type="entry name" value="DUF4864"/>
    <property type="match status" value="1"/>
</dbReference>
<dbReference type="RefSeq" id="WP_058860737.1">
    <property type="nucleotide sequence ID" value="NZ_LPXO01000001.1"/>
</dbReference>
<dbReference type="STRING" id="1685382.AVJ23_03540"/>